<accession>A0ABS1L0Y4</accession>
<dbReference type="PROSITE" id="PS51257">
    <property type="entry name" value="PROKAR_LIPOPROTEIN"/>
    <property type="match status" value="1"/>
</dbReference>
<evidence type="ECO:0008006" key="4">
    <source>
        <dbReference type="Google" id="ProtNLM"/>
    </source>
</evidence>
<organism evidence="2 3">
    <name type="scientific">Chryseolinea lacunae</name>
    <dbReference type="NCBI Taxonomy" id="2801331"/>
    <lineage>
        <taxon>Bacteria</taxon>
        <taxon>Pseudomonadati</taxon>
        <taxon>Bacteroidota</taxon>
        <taxon>Cytophagia</taxon>
        <taxon>Cytophagales</taxon>
        <taxon>Fulvivirgaceae</taxon>
        <taxon>Chryseolinea</taxon>
    </lineage>
</organism>
<proteinExistence type="predicted"/>
<keyword evidence="1" id="KW-0732">Signal</keyword>
<dbReference type="EMBL" id="JAERRB010000016">
    <property type="protein sequence ID" value="MBL0745364.1"/>
    <property type="molecule type" value="Genomic_DNA"/>
</dbReference>
<feature type="chain" id="PRO_5045283545" description="LPS export ABC transporter periplasmic protein LptC" evidence="1">
    <location>
        <begin position="27"/>
        <end position="186"/>
    </location>
</feature>
<feature type="signal peptide" evidence="1">
    <location>
        <begin position="1"/>
        <end position="26"/>
    </location>
</feature>
<gene>
    <name evidence="2" type="ORF">JI741_29300</name>
</gene>
<protein>
    <recommendedName>
        <fullName evidence="4">LPS export ABC transporter periplasmic protein LptC</fullName>
    </recommendedName>
</protein>
<comment type="caution">
    <text evidence="2">The sequence shown here is derived from an EMBL/GenBank/DDBJ whole genome shotgun (WGS) entry which is preliminary data.</text>
</comment>
<dbReference type="RefSeq" id="WP_202015764.1">
    <property type="nucleotide sequence ID" value="NZ_JAERRB010000016.1"/>
</dbReference>
<evidence type="ECO:0000313" key="2">
    <source>
        <dbReference type="EMBL" id="MBL0745364.1"/>
    </source>
</evidence>
<reference evidence="2 3" key="1">
    <citation type="submission" date="2021-01" db="EMBL/GenBank/DDBJ databases">
        <title>Chryseolinea sp. Jin1 Genome sequencing and assembly.</title>
        <authorList>
            <person name="Kim I."/>
        </authorList>
    </citation>
    <scope>NUCLEOTIDE SEQUENCE [LARGE SCALE GENOMIC DNA]</scope>
    <source>
        <strain evidence="2 3">Jin1</strain>
    </source>
</reference>
<keyword evidence="3" id="KW-1185">Reference proteome</keyword>
<name>A0ABS1L0Y4_9BACT</name>
<sequence length="186" mass="21439">MKVKIMMFRRIAIFAGCILFSSCNKAPTSVKVNYVVSNLRADVRLVVESYIDSVNFEREQNQKYHFFRMVVRETDSQTKFRIYPEIYLSSLVKDPPYQYLTLGDNTIVVNSGMERFTENDTLLKMFLKSDTLNLINDLNDDGAIDPNYQHQTFDPITWEITVNGDSIAVDKTPNAMLRGVIFLPSK</sequence>
<dbReference type="Proteomes" id="UP000613030">
    <property type="component" value="Unassembled WGS sequence"/>
</dbReference>
<evidence type="ECO:0000313" key="3">
    <source>
        <dbReference type="Proteomes" id="UP000613030"/>
    </source>
</evidence>
<evidence type="ECO:0000256" key="1">
    <source>
        <dbReference type="SAM" id="SignalP"/>
    </source>
</evidence>